<proteinExistence type="predicted"/>
<sequence length="51" mass="5714">PNREVLQKIVNHASSFYDIAYITINSTKSVLATNYTKDLNPSIIFTNTSIP</sequence>
<accession>A0A9N9JAT6</accession>
<name>A0A9N9JAT6_9GLOM</name>
<reference evidence="1" key="1">
    <citation type="submission" date="2021-06" db="EMBL/GenBank/DDBJ databases">
        <authorList>
            <person name="Kallberg Y."/>
            <person name="Tangrot J."/>
            <person name="Rosling A."/>
        </authorList>
    </citation>
    <scope>NUCLEOTIDE SEQUENCE</scope>
    <source>
        <strain evidence="1">FL130A</strain>
    </source>
</reference>
<feature type="non-terminal residue" evidence="1">
    <location>
        <position position="51"/>
    </location>
</feature>
<evidence type="ECO:0000313" key="1">
    <source>
        <dbReference type="EMBL" id="CAG8767195.1"/>
    </source>
</evidence>
<gene>
    <name evidence="1" type="ORF">ALEPTO_LOCUS13942</name>
</gene>
<dbReference type="OrthoDB" id="10321067at2759"/>
<comment type="caution">
    <text evidence="1">The sequence shown here is derived from an EMBL/GenBank/DDBJ whole genome shotgun (WGS) entry which is preliminary data.</text>
</comment>
<dbReference type="AlphaFoldDB" id="A0A9N9JAT6"/>
<feature type="non-terminal residue" evidence="1">
    <location>
        <position position="1"/>
    </location>
</feature>
<organism evidence="1 2">
    <name type="scientific">Ambispora leptoticha</name>
    <dbReference type="NCBI Taxonomy" id="144679"/>
    <lineage>
        <taxon>Eukaryota</taxon>
        <taxon>Fungi</taxon>
        <taxon>Fungi incertae sedis</taxon>
        <taxon>Mucoromycota</taxon>
        <taxon>Glomeromycotina</taxon>
        <taxon>Glomeromycetes</taxon>
        <taxon>Archaeosporales</taxon>
        <taxon>Ambisporaceae</taxon>
        <taxon>Ambispora</taxon>
    </lineage>
</organism>
<dbReference type="EMBL" id="CAJVPS010050002">
    <property type="protein sequence ID" value="CAG8767195.1"/>
    <property type="molecule type" value="Genomic_DNA"/>
</dbReference>
<evidence type="ECO:0000313" key="2">
    <source>
        <dbReference type="Proteomes" id="UP000789508"/>
    </source>
</evidence>
<protein>
    <submittedName>
        <fullName evidence="1">5477_t:CDS:1</fullName>
    </submittedName>
</protein>
<dbReference type="Proteomes" id="UP000789508">
    <property type="component" value="Unassembled WGS sequence"/>
</dbReference>
<keyword evidence="2" id="KW-1185">Reference proteome</keyword>